<feature type="domain" description="Metallo-beta-lactamase" evidence="7">
    <location>
        <begin position="485"/>
        <end position="690"/>
    </location>
</feature>
<feature type="transmembrane region" description="Helical" evidence="6">
    <location>
        <begin position="190"/>
        <end position="212"/>
    </location>
</feature>
<dbReference type="Gene3D" id="3.60.15.10">
    <property type="entry name" value="Ribonuclease Z/Hydroxyacylglutathione hydrolase-like"/>
    <property type="match status" value="1"/>
</dbReference>
<keyword evidence="3 6" id="KW-0812">Transmembrane</keyword>
<dbReference type="InterPro" id="IPR025405">
    <property type="entry name" value="DUF4131"/>
</dbReference>
<evidence type="ECO:0000256" key="4">
    <source>
        <dbReference type="ARBA" id="ARBA00022989"/>
    </source>
</evidence>
<organism evidence="8 9">
    <name type="scientific">Candidatus Pseudoramibacter fermentans</name>
    <dbReference type="NCBI Taxonomy" id="2594427"/>
    <lineage>
        <taxon>Bacteria</taxon>
        <taxon>Bacillati</taxon>
        <taxon>Bacillota</taxon>
        <taxon>Clostridia</taxon>
        <taxon>Eubacteriales</taxon>
        <taxon>Eubacteriaceae</taxon>
        <taxon>Pseudoramibacter</taxon>
    </lineage>
</organism>
<dbReference type="Pfam" id="PF03772">
    <property type="entry name" value="Competence"/>
    <property type="match status" value="1"/>
</dbReference>
<keyword evidence="2" id="KW-1003">Cell membrane</keyword>
<dbReference type="Pfam" id="PF00753">
    <property type="entry name" value="Lactamase_B"/>
    <property type="match status" value="1"/>
</dbReference>
<feature type="transmembrane region" description="Helical" evidence="6">
    <location>
        <begin position="422"/>
        <end position="441"/>
    </location>
</feature>
<dbReference type="InterPro" id="IPR036866">
    <property type="entry name" value="RibonucZ/Hydroxyglut_hydro"/>
</dbReference>
<feature type="transmembrane region" description="Helical" evidence="6">
    <location>
        <begin position="361"/>
        <end position="384"/>
    </location>
</feature>
<dbReference type="EMBL" id="VOGB01000004">
    <property type="protein sequence ID" value="MQM72972.1"/>
    <property type="molecule type" value="Genomic_DNA"/>
</dbReference>
<dbReference type="SMART" id="SM00849">
    <property type="entry name" value="Lactamase_B"/>
    <property type="match status" value="1"/>
</dbReference>
<reference evidence="8" key="1">
    <citation type="journal article" date="2020" name="Appl. Environ. Microbiol.">
        <title>Medium-Chain Fatty Acid Synthesis by 'Candidatus Weimeria bifida' gen. nov., sp. nov., and 'Candidatus Pseudoramibacter fermentans' sp. nov.</title>
        <authorList>
            <person name="Scarborough M.J."/>
            <person name="Myers K.S."/>
            <person name="Donohue T.J."/>
            <person name="Noguera D.R."/>
        </authorList>
    </citation>
    <scope>NUCLEOTIDE SEQUENCE</scope>
    <source>
        <strain evidence="8">EUB1.1</strain>
    </source>
</reference>
<sequence length="737" mass="81443">MKRPMLGITLVIMLVVLSYGCIFCDHLNPPPYKERKVEFVGIVDSRIKSADHKTTFVLKNVRHEKPREWQVTVSGYNQDPDIKALRPGAVIRGIGQMSLARGKHNPGGFNYYVYLKSKHIDACLYLPSGSSVTKIGEWRSPYYSILAVREKLIDVCNDAFAPKAAHLITGICFGELQGDTELRQQFSDAGIAHVLAVSGLHTGYLCMLVLVLCRFFELDDRKTFSALATVLLVYIALTGFSVSVIRASIMLLAAFSGRVFKRHVDTLSALGLAASVILLIWPYCLFTASFQMSFGAVLAFVLFNQPLYYRVAKVFHIEDQETMDGQSLSTILTSMTALVGTWPATMAHFHRVSVIGLVGNILLVPIVGVLLIVSWVVLPLLLLFPDFKVIFGFVPAVLSGVIIDFTKLINRLRFLNFSSGKFIDFVLPLSVMLAVFVFYAAGYIDLDRKRDQAALLACVSLLSIWMILPAVLPGKLKIIYLDVGQGDAAVIETPNGYHYMIDGGGYEPAVPGQSTTAQKDPISESVLLPALYSEGIDHLDGVFISHNHADHAQGLEELIDGKIPVGRIYVSTKYNGPLLNQKHTPITQLGENAHIESPDHVDFQILWPDTWVAPLPDDEQNEHSMVVRCVYRKKKFLFTGDAGLATEAMLPEKSVKADVLKIGHHGSASATSTAFLKKVRPALAVISVGAYNRYGHPNPQVLKRLKKQRIPYLRTDQNGAVSLTTDGKIIKVRTYSR</sequence>
<comment type="subcellular location">
    <subcellularLocation>
        <location evidence="1">Cell membrane</location>
        <topology evidence="1">Multi-pass membrane protein</topology>
    </subcellularLocation>
</comment>
<dbReference type="InterPro" id="IPR035681">
    <property type="entry name" value="ComA-like_MBL"/>
</dbReference>
<dbReference type="PANTHER" id="PTHR30619">
    <property type="entry name" value="DNA INTERNALIZATION/COMPETENCE PROTEIN COMEC/REC2"/>
    <property type="match status" value="1"/>
</dbReference>
<dbReference type="CDD" id="cd07731">
    <property type="entry name" value="ComA-like_MBL-fold"/>
    <property type="match status" value="1"/>
</dbReference>
<accession>A0A6L5GSC6</accession>
<keyword evidence="5 6" id="KW-0472">Membrane</keyword>
<feature type="transmembrane region" description="Helical" evidence="6">
    <location>
        <begin position="453"/>
        <end position="472"/>
    </location>
</feature>
<dbReference type="Proteomes" id="UP000473648">
    <property type="component" value="Unassembled WGS sequence"/>
</dbReference>
<dbReference type="InterPro" id="IPR052159">
    <property type="entry name" value="Competence_DNA_uptake"/>
</dbReference>
<evidence type="ECO:0000256" key="5">
    <source>
        <dbReference type="ARBA" id="ARBA00023136"/>
    </source>
</evidence>
<evidence type="ECO:0000313" key="9">
    <source>
        <dbReference type="Proteomes" id="UP000473648"/>
    </source>
</evidence>
<evidence type="ECO:0000259" key="7">
    <source>
        <dbReference type="SMART" id="SM00849"/>
    </source>
</evidence>
<feature type="transmembrane region" description="Helical" evidence="6">
    <location>
        <begin position="390"/>
        <end position="410"/>
    </location>
</feature>
<feature type="transmembrane region" description="Helical" evidence="6">
    <location>
        <begin position="293"/>
        <end position="311"/>
    </location>
</feature>
<evidence type="ECO:0000256" key="3">
    <source>
        <dbReference type="ARBA" id="ARBA00022692"/>
    </source>
</evidence>
<feature type="transmembrane region" description="Helical" evidence="6">
    <location>
        <begin position="331"/>
        <end position="349"/>
    </location>
</feature>
<keyword evidence="9" id="KW-1185">Reference proteome</keyword>
<feature type="transmembrane region" description="Helical" evidence="6">
    <location>
        <begin position="267"/>
        <end position="286"/>
    </location>
</feature>
<dbReference type="GO" id="GO:0030420">
    <property type="term" value="P:establishment of competence for transformation"/>
    <property type="evidence" value="ECO:0007669"/>
    <property type="project" value="InterPro"/>
</dbReference>
<keyword evidence="4 6" id="KW-1133">Transmembrane helix</keyword>
<evidence type="ECO:0000256" key="1">
    <source>
        <dbReference type="ARBA" id="ARBA00004651"/>
    </source>
</evidence>
<dbReference type="AlphaFoldDB" id="A0A6L5GSC6"/>
<protein>
    <submittedName>
        <fullName evidence="8">DNA internalization-related competence protein ComEC/Rec2</fullName>
    </submittedName>
</protein>
<feature type="transmembrane region" description="Helical" evidence="6">
    <location>
        <begin position="224"/>
        <end position="255"/>
    </location>
</feature>
<dbReference type="SUPFAM" id="SSF56281">
    <property type="entry name" value="Metallo-hydrolase/oxidoreductase"/>
    <property type="match status" value="1"/>
</dbReference>
<dbReference type="GO" id="GO:0005886">
    <property type="term" value="C:plasma membrane"/>
    <property type="evidence" value="ECO:0007669"/>
    <property type="project" value="UniProtKB-SubCell"/>
</dbReference>
<dbReference type="PROSITE" id="PS51257">
    <property type="entry name" value="PROKAR_LIPOPROTEIN"/>
    <property type="match status" value="1"/>
</dbReference>
<dbReference type="NCBIfam" id="TIGR00361">
    <property type="entry name" value="ComEC_Rec2"/>
    <property type="match status" value="1"/>
</dbReference>
<evidence type="ECO:0000256" key="2">
    <source>
        <dbReference type="ARBA" id="ARBA00022475"/>
    </source>
</evidence>
<evidence type="ECO:0000313" key="8">
    <source>
        <dbReference type="EMBL" id="MQM72972.1"/>
    </source>
</evidence>
<evidence type="ECO:0000256" key="6">
    <source>
        <dbReference type="SAM" id="Phobius"/>
    </source>
</evidence>
<dbReference type="InterPro" id="IPR004477">
    <property type="entry name" value="ComEC_N"/>
</dbReference>
<proteinExistence type="predicted"/>
<dbReference type="InterPro" id="IPR004797">
    <property type="entry name" value="Competence_ComEC/Rec2"/>
</dbReference>
<dbReference type="NCBIfam" id="TIGR00360">
    <property type="entry name" value="ComEC_N-term"/>
    <property type="match status" value="1"/>
</dbReference>
<dbReference type="InterPro" id="IPR001279">
    <property type="entry name" value="Metallo-B-lactamas"/>
</dbReference>
<dbReference type="PANTHER" id="PTHR30619:SF7">
    <property type="entry name" value="BETA-LACTAMASE DOMAIN PROTEIN"/>
    <property type="match status" value="1"/>
</dbReference>
<gene>
    <name evidence="8" type="ORF">FRC53_06040</name>
</gene>
<dbReference type="Pfam" id="PF13567">
    <property type="entry name" value="DUF4131"/>
    <property type="match status" value="1"/>
</dbReference>
<name>A0A6L5GSC6_9FIRM</name>
<comment type="caution">
    <text evidence="8">The sequence shown here is derived from an EMBL/GenBank/DDBJ whole genome shotgun (WGS) entry which is preliminary data.</text>
</comment>